<evidence type="ECO:0000256" key="2">
    <source>
        <dbReference type="ARBA" id="ARBA00004590"/>
    </source>
</evidence>
<evidence type="ECO:0000256" key="7">
    <source>
        <dbReference type="ARBA" id="ARBA00022824"/>
    </source>
</evidence>
<evidence type="ECO:0000256" key="4">
    <source>
        <dbReference type="ARBA" id="ARBA00011335"/>
    </source>
</evidence>
<dbReference type="GO" id="GO:0043541">
    <property type="term" value="C:UDP-N-acetylglucosamine transferase complex"/>
    <property type="evidence" value="ECO:0007669"/>
    <property type="project" value="TreeGrafter"/>
</dbReference>
<dbReference type="GO" id="GO:0004577">
    <property type="term" value="F:N-acetylglucosaminyldiphosphodolichol N-acetylglucosaminyltransferase activity"/>
    <property type="evidence" value="ECO:0007669"/>
    <property type="project" value="TreeGrafter"/>
</dbReference>
<dbReference type="GO" id="GO:0006488">
    <property type="term" value="P:dolichol-linked oligosaccharide biosynthetic process"/>
    <property type="evidence" value="ECO:0007669"/>
    <property type="project" value="InterPro"/>
</dbReference>
<dbReference type="AlphaFoldDB" id="A0A161YCB1"/>
<dbReference type="Pfam" id="PF08660">
    <property type="entry name" value="Alg14"/>
    <property type="match status" value="1"/>
</dbReference>
<dbReference type="PANTHER" id="PTHR12154">
    <property type="entry name" value="GLYCOSYL TRANSFERASE-RELATED"/>
    <property type="match status" value="1"/>
</dbReference>
<comment type="subcellular location">
    <subcellularLocation>
        <location evidence="1">Endoplasmic reticulum membrane</location>
        <topology evidence="1">Single-pass membrane protein</topology>
    </subcellularLocation>
    <subcellularLocation>
        <location evidence="2">Nucleus membrane</location>
        <topology evidence="2">Single-pass membrane protein</topology>
    </subcellularLocation>
</comment>
<name>A0A161YCB1_9PEZI</name>
<proteinExistence type="inferred from homology"/>
<evidence type="ECO:0000256" key="10">
    <source>
        <dbReference type="ARBA" id="ARBA00032062"/>
    </source>
</evidence>
<dbReference type="InterPro" id="IPR013969">
    <property type="entry name" value="Oligosacch_biosynth_Alg14"/>
</dbReference>
<comment type="caution">
    <text evidence="12">The sequence shown here is derived from an EMBL/GenBank/DDBJ whole genome shotgun (WGS) entry which is preliminary data.</text>
</comment>
<dbReference type="EMBL" id="LFIV01000099">
    <property type="protein sequence ID" value="KZL69887.1"/>
    <property type="molecule type" value="Genomic_DNA"/>
</dbReference>
<evidence type="ECO:0000313" key="13">
    <source>
        <dbReference type="Proteomes" id="UP000076552"/>
    </source>
</evidence>
<protein>
    <recommendedName>
        <fullName evidence="5">UDP-N-acetylglucosamine transferase subunit ALG14</fullName>
    </recommendedName>
    <alternativeName>
        <fullName evidence="10">Asparagine-linked glycosylation protein 14</fullName>
    </alternativeName>
</protein>
<accession>A0A161YCB1</accession>
<dbReference type="STRING" id="708197.A0A161YCB1"/>
<sequence>MPDWSSHRLEMASRRELYHWEELHQEIVHKKVCQLPDKAKLRNQAAASTLIGIASAFCVLGLGLILRSSWKALLATLLLGAISLLIFVTARHLQIQHNRLRRPVLLSNVVAKDSTGLRLLGGAYFLVVLGSGGHTKEMLAMMEIGFPNVPSMHRRYLISSNDAMSLKHLKAFEDDLKTTHGENQVGTYDKYIVARARKIHQSLLTTPFTALLSVTQIFPLLLSSPFKGVRSRQQFPDIILTNGPATGFIVGLVAYLLKICYIVPEDTMQVLYIESWARIRTLSLTGKLFHLTGIADLLLVQHEKVAEAYGVTNAGCMVVKRTG</sequence>
<feature type="transmembrane region" description="Helical" evidence="11">
    <location>
        <begin position="45"/>
        <end position="66"/>
    </location>
</feature>
<dbReference type="PANTHER" id="PTHR12154:SF4">
    <property type="entry name" value="UDP-N-ACETYLGLUCOSAMINE TRANSFERASE SUBUNIT ALG14 HOMOLOG"/>
    <property type="match status" value="1"/>
</dbReference>
<gene>
    <name evidence="12" type="ORF">CT0861_04551</name>
</gene>
<dbReference type="Gene3D" id="3.40.50.2000">
    <property type="entry name" value="Glycogen Phosphorylase B"/>
    <property type="match status" value="1"/>
</dbReference>
<feature type="transmembrane region" description="Helical" evidence="11">
    <location>
        <begin position="72"/>
        <end position="93"/>
    </location>
</feature>
<evidence type="ECO:0000256" key="11">
    <source>
        <dbReference type="SAM" id="Phobius"/>
    </source>
</evidence>
<evidence type="ECO:0000256" key="8">
    <source>
        <dbReference type="ARBA" id="ARBA00022989"/>
    </source>
</evidence>
<evidence type="ECO:0000313" key="12">
    <source>
        <dbReference type="EMBL" id="KZL69887.1"/>
    </source>
</evidence>
<keyword evidence="9 11" id="KW-0472">Membrane</keyword>
<evidence type="ECO:0000256" key="3">
    <source>
        <dbReference type="ARBA" id="ARBA00009731"/>
    </source>
</evidence>
<evidence type="ECO:0000256" key="6">
    <source>
        <dbReference type="ARBA" id="ARBA00022692"/>
    </source>
</evidence>
<comment type="similarity">
    <text evidence="3">Belongs to the ALG14 family.</text>
</comment>
<organism evidence="12 13">
    <name type="scientific">Colletotrichum tofieldiae</name>
    <dbReference type="NCBI Taxonomy" id="708197"/>
    <lineage>
        <taxon>Eukaryota</taxon>
        <taxon>Fungi</taxon>
        <taxon>Dikarya</taxon>
        <taxon>Ascomycota</taxon>
        <taxon>Pezizomycotina</taxon>
        <taxon>Sordariomycetes</taxon>
        <taxon>Hypocreomycetidae</taxon>
        <taxon>Glomerellales</taxon>
        <taxon>Glomerellaceae</taxon>
        <taxon>Colletotrichum</taxon>
        <taxon>Colletotrichum spaethianum species complex</taxon>
    </lineage>
</organism>
<keyword evidence="6 11" id="KW-0812">Transmembrane</keyword>
<reference evidence="12 13" key="1">
    <citation type="submission" date="2015-06" db="EMBL/GenBank/DDBJ databases">
        <title>Survival trade-offs in plant roots during colonization by closely related pathogenic and mutualistic fungi.</title>
        <authorList>
            <person name="Hacquard S."/>
            <person name="Kracher B."/>
            <person name="Hiruma K."/>
            <person name="Weinman A."/>
            <person name="Muench P."/>
            <person name="Garrido Oter R."/>
            <person name="Ver Loren van Themaat E."/>
            <person name="Dallerey J.-F."/>
            <person name="Damm U."/>
            <person name="Henrissat B."/>
            <person name="Lespinet O."/>
            <person name="Thon M."/>
            <person name="Kemen E."/>
            <person name="McHardy A.C."/>
            <person name="Schulze-Lefert P."/>
            <person name="O'Connell R.J."/>
        </authorList>
    </citation>
    <scope>NUCLEOTIDE SEQUENCE [LARGE SCALE GENOMIC DNA]</scope>
    <source>
        <strain evidence="12 13">0861</strain>
    </source>
</reference>
<dbReference type="Proteomes" id="UP000076552">
    <property type="component" value="Unassembled WGS sequence"/>
</dbReference>
<keyword evidence="7" id="KW-0256">Endoplasmic reticulum</keyword>
<dbReference type="GO" id="GO:0031965">
    <property type="term" value="C:nuclear membrane"/>
    <property type="evidence" value="ECO:0007669"/>
    <property type="project" value="UniProtKB-SubCell"/>
</dbReference>
<feature type="transmembrane region" description="Helical" evidence="11">
    <location>
        <begin position="242"/>
        <end position="263"/>
    </location>
</feature>
<keyword evidence="12" id="KW-0808">Transferase</keyword>
<feature type="transmembrane region" description="Helical" evidence="11">
    <location>
        <begin position="203"/>
        <end position="222"/>
    </location>
</feature>
<evidence type="ECO:0000256" key="9">
    <source>
        <dbReference type="ARBA" id="ARBA00023136"/>
    </source>
</evidence>
<keyword evidence="13" id="KW-1185">Reference proteome</keyword>
<comment type="subunit">
    <text evidence="4">Heterodimer with ALG13 to form a functional enzyme.</text>
</comment>
<evidence type="ECO:0000256" key="5">
    <source>
        <dbReference type="ARBA" id="ARBA00017467"/>
    </source>
</evidence>
<evidence type="ECO:0000256" key="1">
    <source>
        <dbReference type="ARBA" id="ARBA00004389"/>
    </source>
</evidence>
<keyword evidence="8 11" id="KW-1133">Transmembrane helix</keyword>